<proteinExistence type="predicted"/>
<organism evidence="1 2">
    <name type="scientific">Streptomyces coffeae</name>
    <dbReference type="NCBI Taxonomy" id="621382"/>
    <lineage>
        <taxon>Bacteria</taxon>
        <taxon>Bacillati</taxon>
        <taxon>Actinomycetota</taxon>
        <taxon>Actinomycetes</taxon>
        <taxon>Kitasatosporales</taxon>
        <taxon>Streptomycetaceae</taxon>
        <taxon>Streptomyces</taxon>
    </lineage>
</organism>
<accession>A0ABS1NJ55</accession>
<gene>
    <name evidence="1" type="ORF">JK363_24675</name>
</gene>
<dbReference type="InterPro" id="IPR036390">
    <property type="entry name" value="WH_DNA-bd_sf"/>
</dbReference>
<dbReference type="EMBL" id="JAERRF010000015">
    <property type="protein sequence ID" value="MBL1099806.1"/>
    <property type="molecule type" value="Genomic_DNA"/>
</dbReference>
<protein>
    <submittedName>
        <fullName evidence="1">MarR family transcriptional regulator</fullName>
    </submittedName>
</protein>
<name>A0ABS1NJ55_9ACTN</name>
<dbReference type="InterPro" id="IPR036388">
    <property type="entry name" value="WH-like_DNA-bd_sf"/>
</dbReference>
<dbReference type="Gene3D" id="1.10.10.10">
    <property type="entry name" value="Winged helix-like DNA-binding domain superfamily/Winged helix DNA-binding domain"/>
    <property type="match status" value="1"/>
</dbReference>
<sequence length="139" mass="15090">MDRPIGYWLKHLDALISADFERTLAGSGLTRRHWQVLNSLTAGPCRADELSVALLPFWGEGAITLDEVLASLRERGWVEAEGVRCVLTPLGAEGQAEVAGRVGDTRRRLMDGVTAEQYAETVRVLSRMAANLESASPAA</sequence>
<keyword evidence="2" id="KW-1185">Reference proteome</keyword>
<comment type="caution">
    <text evidence="1">The sequence shown here is derived from an EMBL/GenBank/DDBJ whole genome shotgun (WGS) entry which is preliminary data.</text>
</comment>
<reference evidence="1 2" key="1">
    <citation type="submission" date="2021-01" db="EMBL/GenBank/DDBJ databases">
        <title>WGS of actinomycetes isolated from Thailand.</title>
        <authorList>
            <person name="Thawai C."/>
        </authorList>
    </citation>
    <scope>NUCLEOTIDE SEQUENCE [LARGE SCALE GENOMIC DNA]</scope>
    <source>
        <strain evidence="1 2">CA1R205</strain>
    </source>
</reference>
<dbReference type="Proteomes" id="UP000634229">
    <property type="component" value="Unassembled WGS sequence"/>
</dbReference>
<dbReference type="SUPFAM" id="SSF46785">
    <property type="entry name" value="Winged helix' DNA-binding domain"/>
    <property type="match status" value="1"/>
</dbReference>
<evidence type="ECO:0000313" key="2">
    <source>
        <dbReference type="Proteomes" id="UP000634229"/>
    </source>
</evidence>
<dbReference type="RefSeq" id="WP_201877348.1">
    <property type="nucleotide sequence ID" value="NZ_JAERRF010000015.1"/>
</dbReference>
<evidence type="ECO:0000313" key="1">
    <source>
        <dbReference type="EMBL" id="MBL1099806.1"/>
    </source>
</evidence>